<evidence type="ECO:0000313" key="8">
    <source>
        <dbReference type="Proteomes" id="UP000774617"/>
    </source>
</evidence>
<feature type="region of interest" description="Disordered" evidence="5">
    <location>
        <begin position="3772"/>
        <end position="3795"/>
    </location>
</feature>
<dbReference type="Gene3D" id="3.30.559.30">
    <property type="entry name" value="Nonribosomal peptide synthetase, condensation domain"/>
    <property type="match status" value="3"/>
</dbReference>
<dbReference type="SMART" id="SM01294">
    <property type="entry name" value="PKS_PP_betabranch"/>
    <property type="match status" value="1"/>
</dbReference>
<feature type="domain" description="Carrier" evidence="6">
    <location>
        <begin position="3892"/>
        <end position="3970"/>
    </location>
</feature>
<dbReference type="Gene3D" id="3.40.50.12780">
    <property type="entry name" value="N-terminal domain of ligase-like"/>
    <property type="match status" value="4"/>
</dbReference>
<dbReference type="InterPro" id="IPR006162">
    <property type="entry name" value="Ppantetheine_attach_site"/>
</dbReference>
<dbReference type="PANTHER" id="PTHR45527:SF1">
    <property type="entry name" value="FATTY ACID SYNTHASE"/>
    <property type="match status" value="1"/>
</dbReference>
<dbReference type="InterPro" id="IPR036736">
    <property type="entry name" value="ACP-like_sf"/>
</dbReference>
<feature type="coiled-coil region" evidence="4">
    <location>
        <begin position="633"/>
        <end position="660"/>
    </location>
</feature>
<dbReference type="CDD" id="cd05918">
    <property type="entry name" value="A_NRPS_SidN3_like"/>
    <property type="match status" value="4"/>
</dbReference>
<dbReference type="InterPro" id="IPR023213">
    <property type="entry name" value="CAT-like_dom_sf"/>
</dbReference>
<dbReference type="Gene3D" id="1.10.1200.10">
    <property type="entry name" value="ACP-like"/>
    <property type="match status" value="4"/>
</dbReference>
<dbReference type="Pfam" id="PF00668">
    <property type="entry name" value="Condensation"/>
    <property type="match status" value="3"/>
</dbReference>
<dbReference type="NCBIfam" id="NF003417">
    <property type="entry name" value="PRK04813.1"/>
    <property type="match status" value="5"/>
</dbReference>
<feature type="domain" description="Carrier" evidence="6">
    <location>
        <begin position="2770"/>
        <end position="2846"/>
    </location>
</feature>
<gene>
    <name evidence="7" type="ORF">B0J12DRAFT_673123</name>
</gene>
<evidence type="ECO:0000259" key="6">
    <source>
        <dbReference type="PROSITE" id="PS50075"/>
    </source>
</evidence>
<dbReference type="SMART" id="SM00823">
    <property type="entry name" value="PKS_PP"/>
    <property type="match status" value="4"/>
</dbReference>
<keyword evidence="4" id="KW-0175">Coiled coil</keyword>
<dbReference type="Proteomes" id="UP000774617">
    <property type="component" value="Unassembled WGS sequence"/>
</dbReference>
<dbReference type="InterPro" id="IPR042099">
    <property type="entry name" value="ANL_N_sf"/>
</dbReference>
<dbReference type="Gene3D" id="3.30.300.30">
    <property type="match status" value="4"/>
</dbReference>
<dbReference type="SUPFAM" id="SSF51735">
    <property type="entry name" value="NAD(P)-binding Rossmann-fold domains"/>
    <property type="match status" value="1"/>
</dbReference>
<dbReference type="PROSITE" id="PS00012">
    <property type="entry name" value="PHOSPHOPANTETHEINE"/>
    <property type="match status" value="3"/>
</dbReference>
<feature type="compositionally biased region" description="Low complexity" evidence="5">
    <location>
        <begin position="3786"/>
        <end position="3795"/>
    </location>
</feature>
<dbReference type="SUPFAM" id="SSF52777">
    <property type="entry name" value="CoA-dependent acyltransferases"/>
    <property type="match status" value="6"/>
</dbReference>
<dbReference type="Gene3D" id="3.40.50.720">
    <property type="entry name" value="NAD(P)-binding Rossmann-like Domain"/>
    <property type="match status" value="1"/>
</dbReference>
<evidence type="ECO:0000313" key="7">
    <source>
        <dbReference type="EMBL" id="KAH7042794.1"/>
    </source>
</evidence>
<name>A0ABQ8G2L5_9PEZI</name>
<evidence type="ECO:0000256" key="3">
    <source>
        <dbReference type="ARBA" id="ARBA00022598"/>
    </source>
</evidence>
<dbReference type="Pfam" id="PF07993">
    <property type="entry name" value="NAD_binding_4"/>
    <property type="match status" value="1"/>
</dbReference>
<keyword evidence="2" id="KW-0597">Phosphoprotein</keyword>
<dbReference type="SUPFAM" id="SSF47336">
    <property type="entry name" value="ACP-like"/>
    <property type="match status" value="4"/>
</dbReference>
<evidence type="ECO:0000256" key="2">
    <source>
        <dbReference type="ARBA" id="ARBA00022553"/>
    </source>
</evidence>
<dbReference type="PROSITE" id="PS50075">
    <property type="entry name" value="CARRIER"/>
    <property type="match status" value="4"/>
</dbReference>
<keyword evidence="1" id="KW-0596">Phosphopantetheine</keyword>
<accession>A0ABQ8G2L5</accession>
<feature type="domain" description="Carrier" evidence="6">
    <location>
        <begin position="567"/>
        <end position="644"/>
    </location>
</feature>
<dbReference type="SUPFAM" id="SSF56801">
    <property type="entry name" value="Acetyl-CoA synthetase-like"/>
    <property type="match status" value="4"/>
</dbReference>
<protein>
    <submittedName>
        <fullName evidence="7">Non-ribosomal peptide synthetase</fullName>
    </submittedName>
</protein>
<dbReference type="NCBIfam" id="TIGR01733">
    <property type="entry name" value="AA-adenyl-dom"/>
    <property type="match status" value="4"/>
</dbReference>
<evidence type="ECO:0000256" key="4">
    <source>
        <dbReference type="SAM" id="Coils"/>
    </source>
</evidence>
<dbReference type="InterPro" id="IPR036291">
    <property type="entry name" value="NAD(P)-bd_dom_sf"/>
</dbReference>
<dbReference type="CDD" id="cd19545">
    <property type="entry name" value="FUM14_C_NRPS-like"/>
    <property type="match status" value="3"/>
</dbReference>
<dbReference type="InterPro" id="IPR020806">
    <property type="entry name" value="PKS_PP-bd"/>
</dbReference>
<dbReference type="InterPro" id="IPR010071">
    <property type="entry name" value="AA_adenyl_dom"/>
</dbReference>
<feature type="domain" description="Carrier" evidence="6">
    <location>
        <begin position="1669"/>
        <end position="1745"/>
    </location>
</feature>
<dbReference type="PANTHER" id="PTHR45527">
    <property type="entry name" value="NONRIBOSOMAL PEPTIDE SYNTHETASE"/>
    <property type="match status" value="1"/>
</dbReference>
<dbReference type="InterPro" id="IPR013120">
    <property type="entry name" value="FAR_NAD-bd"/>
</dbReference>
<feature type="compositionally biased region" description="Low complexity" evidence="5">
    <location>
        <begin position="4204"/>
        <end position="4224"/>
    </location>
</feature>
<keyword evidence="3" id="KW-0436">Ligase</keyword>
<reference evidence="7 8" key="1">
    <citation type="journal article" date="2021" name="Nat. Commun.">
        <title>Genetic determinants of endophytism in the Arabidopsis root mycobiome.</title>
        <authorList>
            <person name="Mesny F."/>
            <person name="Miyauchi S."/>
            <person name="Thiergart T."/>
            <person name="Pickel B."/>
            <person name="Atanasova L."/>
            <person name="Karlsson M."/>
            <person name="Huettel B."/>
            <person name="Barry K.W."/>
            <person name="Haridas S."/>
            <person name="Chen C."/>
            <person name="Bauer D."/>
            <person name="Andreopoulos W."/>
            <person name="Pangilinan J."/>
            <person name="LaButti K."/>
            <person name="Riley R."/>
            <person name="Lipzen A."/>
            <person name="Clum A."/>
            <person name="Drula E."/>
            <person name="Henrissat B."/>
            <person name="Kohler A."/>
            <person name="Grigoriev I.V."/>
            <person name="Martin F.M."/>
            <person name="Hacquard S."/>
        </authorList>
    </citation>
    <scope>NUCLEOTIDE SEQUENCE [LARGE SCALE GENOMIC DNA]</scope>
    <source>
        <strain evidence="7 8">MPI-SDFR-AT-0080</strain>
    </source>
</reference>
<evidence type="ECO:0000256" key="1">
    <source>
        <dbReference type="ARBA" id="ARBA00022450"/>
    </source>
</evidence>
<sequence>MAGPEDEELIEQLNGARLPAQVDSCLHEMVERQTVQRPDAEALCAWDLQLSYAQLDKAAADLARHIVNLGAGVPGTFIPVCFEKSGWAIVSMIAVMKAGAGFVPLDPTHPIERRVEIIEEVGAKVILASPDAAPAFDGLVGDAKVVVVSPSLMELLAAEPRAQIQAVTPVQPTDVAYAYFTSGSTGKPKGVVMEHRSICSGLAAQAPAVRITSSTRALNFSAFVFDACLLEIFGTLTQGGCLVVPSDSIRMNGLAQFMNDTETNFAIFTPTFATTMRPEDVPGLRVLVLGGEAVRKENLDTWLPAVEVINAYGPTESCIAVVFHSFTAPDQATIIGRAEGAVAWIADPDDYNRLAPVGCAGELLIQGPSLAREYLNDKAKTDGAFVEPAWLKKNRSKLPPRVYRTGDLVRYTAEGTIEYMGRRDSQIKLRGQRLEPGEIEYQVKRSLGGDNVQVSVNLLKGATAASAANLAAFICFDPSAATTSGDDGLLLPMDEAAVEKIQELVRTLAKVLPEYMVPTMFFPVRQMPMATSGKTDARRLKRAALALTHEQLKQYLLSSVGDGAKRPPQTGMEIKLQGLWAATIGIPLEEIGLDDSFLQVGGDSVSAIRLVTNARAEGVHSLTVATIFSSPRLEDMARECEALQASEEEEEEAIAAQAAERKRPFGLLPDDISPERVREAVTEQCGIASPALSIEDAYQSTALQEGMITLTEKEAGTYVAQNVFRLGAAADVGRFKSAWESVVAAVKILRTRLLSINERCMQVVLNEDVTWHTAATLEEYLAHEKALSMHYGSPLSRYGLITEGDETFFVWSIHHAVYDGWSMALIKDALMGAYYHGAPPSDGAAPYADFVAYTLSIPREETEEYWRSELADCKKTNFPRLTNLAKKPRTDEAIRRSIALPAKQLGRGITKASLMRAAWAIVVARNAGVDDVVFGTTVSGRNAPVAGIEGIIGPAIATMPVRVRLGDGSMPTSHFLKAVQAQSNQLIPYEQFGLQNISKLSSDAREACDFQTLLAIHPPQTMATSDEAEPFLHQLNQDDSAEKTFFTYALVFQCHLSEGDEMQVTATYDSSILQSSQIDRLVSQFSHVANQLIEASSRPVASLDLVSPHELQQLRAWNSEDEPEIVESCVHHLVQRQAALRPEAPAIRAWDGVFTYGALDAAANRLAHHLVSNVGVQVDQLVPVCFEKSAWFFVAILAICKAGGAWVPLDPSHPESRQRQVVQQTRARLALASPANFDRCSSLVETVVQVSPALDEQLAATNPDASSHPPACDVSPRNAAYVLFTSGSTGAPKGIVMEHASVCTSQTAISKRLGLTPEVRILQFASYVFDFCIGEIVASLISGACVCVPSEYMRINGLKQFVRDMDINWLFLTPAFTRTLKPEDVPGVELLLLGGEAVGQDILDTWFGKVRLINGWGPTETCVVSTLHEWASPTESPLTIGRPVGGKVWIVEPDNPQRLVPAGCIGEVVIQGPTMLREYLSDPERTAAATVTALPEWAPKRTSRGWDRFYKSGDLCFYNADGTIEFVSRKDTQVKIRGLRVELGDVEHHVRATLEGVKQVVVDVFETGAGSTLIAFFCLSTDTRAQEDVNDADVFLPLTEELESKVTAAVGQLNVTLPRYMIPTVFVPTRYMPLVTSSKLDRNRLRSLAAALPTQQLAMYSLAQTKKREPATDMEARLQKIWADILHVSPDTIGRDDSFLQLGGDSIAAIQLVTLARDHGISLAVSDIFDDPRLTAVARAASLVDQDEALPHALEPWGMLAHMDLEAVQSHIRDQCNLSSDQVIQDAYPCTKLQEGMMALAVKQPGSHIANYVYEIPAHVDVARFQRAWEETVRLCDNLRTRIVLFNGVSIQAVLQDDICWQPASGKTIHAYMESEQKAQMQYGSALCRYALVQDPRDGANYFVWTMHHAVYDGWSMRLMLERLQRIYQDTDVPAVVPYAGFINYTANLDIDAASAFWKDQLRAAKRAAFPRMQKKSQTSTSASLSRDIVFPRNTGSSVTKATILRAAWSLVLARYSDSDDVCFGASISGRQAAVPGIENMAGPVIATIPVRVRLDRRTPVSKFLEDIQAQASDMVPHEQLGLQNIAKLGPDAREACDFSSLLVIQPAQVLELDGAREGSILIPSTDAAFAPETANYFTYPLVVQGHISDERVGLHLVYDPAVLSEGQLEALAHQFEHVVRQLLLASQALNDNEKTIADVSLAGPFDLQRAASFNGPVVPVQHTTFHALVDKQARERPHAPAIHAWDGEFTYAQLASASDRLARHLLATTDIRPDYLVPICFEKTAWTYVAMLAVNKAGGAWVPLDPSHPDARRREILEQTGASFMLAGEAATAKCGGLGAKRIVVVGRALDAELSEQQAAPAGPLPSIAGPQHAVYVLFTSGSTGKPKGIVMEHRNACTSQLEMARWLGLSAGVRMLQFASHVFDMSIGEIIGPLISGACLCVPSERDRMNDVPGFIERANVNWVFFTPSFVRLLSPHDIPSVTTVLVAGEAVGYDNLEKWVGKVRFVNGWGPSETCVCSSLHEWTQVEGSSPLTVGKPLACNLWVVEPDDHKRLAPVGCVGEIYVQGPTISREYFMDDEKTKATYIDDIPDWAPRLGAGEDAHSSRFYKTGDLGYWNPDGTLEFVGRIDTQVKIRGFRIELGEIEHNIRKSLAGVEQVGVDVVKTDDGSNPTLVAYLCFSEESRTAADDISDIFAPADEPLKAALASLVDDLKAALPPYMVPTLFLPLSYMPFITSTKLDRNRLSALVAGMSRDELAAFSLDNQEKVAPTTAMEVQLRDLWAQVLKVAPESIGRNDSFLQIGGDSITAIQLVTVARNQGVGLSVAQIFADPRLGRMAAVAQSELTAESTFETEPFGLLPAGTRDVVVAEAAKQCRVDAGKILDAFPCTPLQEGLIALAEKQPGSYMARFVMQIPRGLDMARFKAALETTTSVCTNLRTRIVLSSGQGPRQVILDEDVAWREQSEESLGQFLKKPALTMGYGTPLSLFTLVRDQICTYFVWDIHHSMYDGWALSRMVEVLQRAYYQEDLPEPVPYANYVNYTLASGEAEARAFWTAQLDGAHNMAKFPKAPADLPDVRSDRTMSQWMAVPEARNAGDVTTPTLLRAAYAFVLAKYLESNDVVFGSTVSGRNAPVPGIDRILGLTIGTIPVRVRIDRTQTAAQYLAAVQRQSNDMIPFEHTGLQVISHFGEGCRAACDFHNLLIIQPGFSNDFSRDMGLKLVDMTAENENYHVYPLVFQCSLEDKGQIRLHATYDSRVLSEAQIQAMMNQFEHVVGQLAGGGDAVRLADVSLCGPRDIEQIWDWNTQELPETTSACAHDLIALHAACAPKREAICSWEGSITYADLDQLSSQLANHLFQLGVRPETPVPICFEKSMWTIVAMLGIMKAGGAFIPLDPSHPTARRQEIVKETKAQFMIVSPSAAAGCAGMAEHVLPLSASLMAWFPKTANHGMKQRSKPAPSNAAYTIFTSGSTGKPKGVTVEHAALCSSIMGHGRAYGLSPSSRVLQFSNYVFDVSLGEIFSTLVFGGCVCVPSDDARLRNIAGFINEARVNTAMLTPSFARTFVPDEVPTLQTLILGGEPLAKDNLLTWTDRVRLINGYGPAEATIYCSTYVFDSADESPTIIGRGANATCWIVEPDDHHALAPIGCVGELLVQGPALARGYMNDVDRTRDSFIDDVAWLPLRAAGQAPRFYKTGDLVRYRVADGAIEYVGRKDTQVKLRGQRIELGEIEFGVKNVAEVDVAQVVVDLIRSQGGEALVAFVSFESVAQQERDGTDKRASMHAKRSSVSSIASIRSTRSNKSGSIRSAADISPLLPMDDELRSKLAGLANSVAATLPAHMTPQYFVPMRRIPETSSGKLDRKTLREMATNMAAEELSAYGIGGGSAPSAFRAPVTKLQTAVRKLWAQVLNMPEDKIGIDDNFYHLGGDSIRIITLGKLIRKEFDVTLGLAQLSSKNTTVSGLADFVRRARSGSALREQEEPKVDLLKELNALSISPLSKELLAHPTSTLPMGGATVLLTGATGFLGTHILEKLLHDDRVAHVIALVRAASPRHGLERVRKTAHIAGWWSVGDAAKLTIWVGDLSHTKLGLNDKQWDVLSTGVDAIVHNGAVVNWNADFDRLKAANAEATRDLLNAAASSPAHPRFVYVGGGVKGVDTLSDLPAAAKMLGAHGTGYVQTKFLSEALVHGVAKELDSYHRHHQHIRPQTPRSPRSPLSLLHSSPGSPRHPPQHHRHQSRSELPQRQNRISTVKPGLVVGAADTGVANLDDFVWRLVAASARLRAFPAEPRTHWLYLADAHSVAQAVVSQLFLPSAAAFVDIATGMTVPAFWETVMAGLGVDGESVGEGGVGRWQEVEWREWMQRAQEDLDEVGEQHPLYPVQHFLGRLGSAETPQDWVEGCDEEDGLKRAVRRNLEYLVDVGFVEGTALQPRLARERSGSVIRRSETARF</sequence>
<dbReference type="Pfam" id="PF00501">
    <property type="entry name" value="AMP-binding"/>
    <property type="match status" value="4"/>
</dbReference>
<dbReference type="InterPro" id="IPR020845">
    <property type="entry name" value="AMP-binding_CS"/>
</dbReference>
<dbReference type="InterPro" id="IPR045851">
    <property type="entry name" value="AMP-bd_C_sf"/>
</dbReference>
<dbReference type="Pfam" id="PF00550">
    <property type="entry name" value="PP-binding"/>
    <property type="match status" value="4"/>
</dbReference>
<proteinExistence type="predicted"/>
<dbReference type="PROSITE" id="PS00455">
    <property type="entry name" value="AMP_BINDING"/>
    <property type="match status" value="2"/>
</dbReference>
<comment type="caution">
    <text evidence="7">The sequence shown here is derived from an EMBL/GenBank/DDBJ whole genome shotgun (WGS) entry which is preliminary data.</text>
</comment>
<dbReference type="EMBL" id="JAGTJR010000024">
    <property type="protein sequence ID" value="KAH7042794.1"/>
    <property type="molecule type" value="Genomic_DNA"/>
</dbReference>
<dbReference type="InterPro" id="IPR000873">
    <property type="entry name" value="AMP-dep_synth/lig_dom"/>
</dbReference>
<evidence type="ECO:0000256" key="5">
    <source>
        <dbReference type="SAM" id="MobiDB-lite"/>
    </source>
</evidence>
<dbReference type="InterPro" id="IPR001242">
    <property type="entry name" value="Condensation_dom"/>
</dbReference>
<dbReference type="Gene3D" id="3.30.559.10">
    <property type="entry name" value="Chloramphenicol acetyltransferase-like domain"/>
    <property type="match status" value="3"/>
</dbReference>
<dbReference type="InterPro" id="IPR009081">
    <property type="entry name" value="PP-bd_ACP"/>
</dbReference>
<keyword evidence="8" id="KW-1185">Reference proteome</keyword>
<feature type="region of interest" description="Disordered" evidence="5">
    <location>
        <begin position="4196"/>
        <end position="4245"/>
    </location>
</feature>
<organism evidence="7 8">
    <name type="scientific">Macrophomina phaseolina</name>
    <dbReference type="NCBI Taxonomy" id="35725"/>
    <lineage>
        <taxon>Eukaryota</taxon>
        <taxon>Fungi</taxon>
        <taxon>Dikarya</taxon>
        <taxon>Ascomycota</taxon>
        <taxon>Pezizomycotina</taxon>
        <taxon>Dothideomycetes</taxon>
        <taxon>Dothideomycetes incertae sedis</taxon>
        <taxon>Botryosphaeriales</taxon>
        <taxon>Botryosphaeriaceae</taxon>
        <taxon>Macrophomina</taxon>
    </lineage>
</organism>